<dbReference type="PANTHER" id="PTHR22968:SF24">
    <property type="entry name" value="SERINE_THREONINE-PROTEIN KINASE"/>
    <property type="match status" value="1"/>
</dbReference>
<sequence length="107" mass="12256">MLTGPRDTIFSSWVQCHLISQLCFKAREMDERDTEFKIKMALKGDTNGSQLDPSIMNVPHKDRLALSGTFPFNEEEDITEQIENAEFMYPSQPWDSVSEEGKVLLLT</sequence>
<dbReference type="EMBL" id="KV894817">
    <property type="protein sequence ID" value="OON17849.1"/>
    <property type="molecule type" value="Genomic_DNA"/>
</dbReference>
<name>A0A1S8WTH3_OPIVI</name>
<reference evidence="1 2" key="1">
    <citation type="submission" date="2015-03" db="EMBL/GenBank/DDBJ databases">
        <title>Draft genome of the nematode, Opisthorchis viverrini.</title>
        <authorList>
            <person name="Mitreva M."/>
        </authorList>
    </citation>
    <scope>NUCLEOTIDE SEQUENCE [LARGE SCALE GENOMIC DNA]</scope>
    <source>
        <strain evidence="1">Khon Kaen</strain>
    </source>
</reference>
<dbReference type="Proteomes" id="UP000243686">
    <property type="component" value="Unassembled WGS sequence"/>
</dbReference>
<proteinExistence type="predicted"/>
<dbReference type="GO" id="GO:0008270">
    <property type="term" value="F:zinc ion binding"/>
    <property type="evidence" value="ECO:0007669"/>
    <property type="project" value="UniProtKB-KW"/>
</dbReference>
<dbReference type="GO" id="GO:0035556">
    <property type="term" value="P:intracellular signal transduction"/>
    <property type="evidence" value="ECO:0007669"/>
    <property type="project" value="TreeGrafter"/>
</dbReference>
<dbReference type="AlphaFoldDB" id="A0A1S8WTH3"/>
<accession>A0A1S8WTH3</accession>
<gene>
    <name evidence="1" type="ORF">X801_06307</name>
</gene>
<dbReference type="GO" id="GO:0007200">
    <property type="term" value="P:phospholipase C-activating G protein-coupled receptor signaling pathway"/>
    <property type="evidence" value="ECO:0007669"/>
    <property type="project" value="TreeGrafter"/>
</dbReference>
<protein>
    <submittedName>
        <fullName evidence="1">Uncharacterized protein</fullName>
    </submittedName>
</protein>
<dbReference type="GO" id="GO:0004674">
    <property type="term" value="F:protein serine/threonine kinase activity"/>
    <property type="evidence" value="ECO:0007669"/>
    <property type="project" value="UniProtKB-KW"/>
</dbReference>
<evidence type="ECO:0000313" key="2">
    <source>
        <dbReference type="Proteomes" id="UP000243686"/>
    </source>
</evidence>
<organism evidence="1 2">
    <name type="scientific">Opisthorchis viverrini</name>
    <name type="common">Southeast Asian liver fluke</name>
    <dbReference type="NCBI Taxonomy" id="6198"/>
    <lineage>
        <taxon>Eukaryota</taxon>
        <taxon>Metazoa</taxon>
        <taxon>Spiralia</taxon>
        <taxon>Lophotrochozoa</taxon>
        <taxon>Platyhelminthes</taxon>
        <taxon>Trematoda</taxon>
        <taxon>Digenea</taxon>
        <taxon>Opisthorchiida</taxon>
        <taxon>Opisthorchiata</taxon>
        <taxon>Opisthorchiidae</taxon>
        <taxon>Opisthorchis</taxon>
    </lineage>
</organism>
<dbReference type="PANTHER" id="PTHR22968">
    <property type="entry name" value="PROTEIN KINASE C, MU"/>
    <property type="match status" value="1"/>
</dbReference>
<dbReference type="GO" id="GO:0005829">
    <property type="term" value="C:cytosol"/>
    <property type="evidence" value="ECO:0007669"/>
    <property type="project" value="TreeGrafter"/>
</dbReference>
<keyword evidence="2" id="KW-1185">Reference proteome</keyword>
<evidence type="ECO:0000313" key="1">
    <source>
        <dbReference type="EMBL" id="OON17849.1"/>
    </source>
</evidence>